<comment type="caution">
    <text evidence="2">The sequence shown here is derived from an EMBL/GenBank/DDBJ whole genome shotgun (WGS) entry which is preliminary data.</text>
</comment>
<dbReference type="CDD" id="cd05829">
    <property type="entry name" value="Sortase_F"/>
    <property type="match status" value="1"/>
</dbReference>
<dbReference type="AlphaFoldDB" id="A0A5J4KKY6"/>
<dbReference type="EMBL" id="BKZW01000001">
    <property type="protein sequence ID" value="GER87732.1"/>
    <property type="molecule type" value="Genomic_DNA"/>
</dbReference>
<dbReference type="InterPro" id="IPR005754">
    <property type="entry name" value="Sortase"/>
</dbReference>
<evidence type="ECO:0008006" key="4">
    <source>
        <dbReference type="Google" id="ProtNLM"/>
    </source>
</evidence>
<keyword evidence="3" id="KW-1185">Reference proteome</keyword>
<dbReference type="GO" id="GO:0016787">
    <property type="term" value="F:hydrolase activity"/>
    <property type="evidence" value="ECO:0007669"/>
    <property type="project" value="UniProtKB-KW"/>
</dbReference>
<gene>
    <name evidence="2" type="ORF">KDW_18940</name>
</gene>
<keyword evidence="1" id="KW-0378">Hydrolase</keyword>
<organism evidence="2 3">
    <name type="scientific">Dictyobacter vulcani</name>
    <dbReference type="NCBI Taxonomy" id="2607529"/>
    <lineage>
        <taxon>Bacteria</taxon>
        <taxon>Bacillati</taxon>
        <taxon>Chloroflexota</taxon>
        <taxon>Ktedonobacteria</taxon>
        <taxon>Ktedonobacterales</taxon>
        <taxon>Dictyobacteraceae</taxon>
        <taxon>Dictyobacter</taxon>
    </lineage>
</organism>
<protein>
    <recommendedName>
        <fullName evidence="4">Class F sortase</fullName>
    </recommendedName>
</protein>
<accession>A0A5J4KKY6</accession>
<dbReference type="Proteomes" id="UP000326912">
    <property type="component" value="Unassembled WGS sequence"/>
</dbReference>
<evidence type="ECO:0000256" key="1">
    <source>
        <dbReference type="ARBA" id="ARBA00022801"/>
    </source>
</evidence>
<dbReference type="InterPro" id="IPR042001">
    <property type="entry name" value="Sortase_F"/>
</dbReference>
<dbReference type="InterPro" id="IPR023365">
    <property type="entry name" value="Sortase_dom-sf"/>
</dbReference>
<dbReference type="SUPFAM" id="SSF63817">
    <property type="entry name" value="Sortase"/>
    <property type="match status" value="1"/>
</dbReference>
<sequence>MQPFRMHRFLKTAPTKPGTVFALALLLLLFGVLVGWGWRNMFTVSAIVEGASHPNVIFTPVEVHIPQPVKNDGTTNQISTNFDQKIARVSSQNSAMGPVLKEPDHTLITPTLGIDPKMMALHFDTGAHLQIPSIGVDAPIETVGTSPDGRMDVPGLHGQDGVGWFFSGPRPGDPGSAVIDGHTTHSDGTPAVFSRLTALHPGDMVLVVNSNGVVQHFHVLAVQSYHPDEAPAFNIFRDTSGLYLNLITCANPAGPPLQQLVLVHTVLN</sequence>
<evidence type="ECO:0000313" key="3">
    <source>
        <dbReference type="Proteomes" id="UP000326912"/>
    </source>
</evidence>
<dbReference type="Pfam" id="PF04203">
    <property type="entry name" value="Sortase"/>
    <property type="match status" value="1"/>
</dbReference>
<evidence type="ECO:0000313" key="2">
    <source>
        <dbReference type="EMBL" id="GER87732.1"/>
    </source>
</evidence>
<proteinExistence type="predicted"/>
<dbReference type="Gene3D" id="2.40.260.10">
    <property type="entry name" value="Sortase"/>
    <property type="match status" value="1"/>
</dbReference>
<name>A0A5J4KKY6_9CHLR</name>
<reference evidence="2 3" key="1">
    <citation type="submission" date="2019-10" db="EMBL/GenBank/DDBJ databases">
        <title>Dictyobacter vulcani sp. nov., within the class Ktedonobacteria, isolated from soil of volcanic Mt. Zao.</title>
        <authorList>
            <person name="Zheng Y."/>
            <person name="Wang C.M."/>
            <person name="Sakai Y."/>
            <person name="Abe K."/>
            <person name="Yokota A."/>
            <person name="Yabe S."/>
        </authorList>
    </citation>
    <scope>NUCLEOTIDE SEQUENCE [LARGE SCALE GENOMIC DNA]</scope>
    <source>
        <strain evidence="2 3">W12</strain>
    </source>
</reference>